<dbReference type="InterPro" id="IPR000253">
    <property type="entry name" value="FHA_dom"/>
</dbReference>
<evidence type="ECO:0000313" key="4">
    <source>
        <dbReference type="Proteomes" id="UP000316196"/>
    </source>
</evidence>
<proteinExistence type="predicted"/>
<name>A0A542ZT55_9ACTN</name>
<dbReference type="CDD" id="cd00060">
    <property type="entry name" value="FHA"/>
    <property type="match status" value="1"/>
</dbReference>
<dbReference type="Pfam" id="PF12401">
    <property type="entry name" value="FhaA_N"/>
    <property type="match status" value="1"/>
</dbReference>
<dbReference type="InterPro" id="IPR050923">
    <property type="entry name" value="Cell_Proc_Reg/RNA_Proc"/>
</dbReference>
<dbReference type="PANTHER" id="PTHR23308">
    <property type="entry name" value="NUCLEAR INHIBITOR OF PROTEIN PHOSPHATASE-1"/>
    <property type="match status" value="1"/>
</dbReference>
<accession>A0A542ZT55</accession>
<dbReference type="EMBL" id="VFOR01000001">
    <property type="protein sequence ID" value="TQL63439.1"/>
    <property type="molecule type" value="Genomic_DNA"/>
</dbReference>
<feature type="domain" description="FHA" evidence="2">
    <location>
        <begin position="158"/>
        <end position="211"/>
    </location>
</feature>
<sequence length="237" mass="25706">MGFLDRFERGLEGAVNGVFARAFKGDVQPVEIAARLQKELDAEAKMVNRHKKLVPNEFIVGLSQHDYDRLTPYGKTLTGEIIPELRSHAKEAGYVFNGPIMLHFELDDALPTGRFTVASEAVAKVDSSVDNHSNSAINRADLVLEVNGLRHPLTPPGVVIGRGSDADLRVNDPGISRRHAEVQVSGSGLDMRYRIVDLGSTNGIKVDGDKVPHADLRPGTTITIGNTRILVLDAAGR</sequence>
<dbReference type="OrthoDB" id="151099at2"/>
<evidence type="ECO:0000313" key="3">
    <source>
        <dbReference type="EMBL" id="TQL63439.1"/>
    </source>
</evidence>
<protein>
    <submittedName>
        <fullName evidence="3">FHA domain-containing protein</fullName>
    </submittedName>
</protein>
<gene>
    <name evidence="3" type="ORF">FB460_1252</name>
</gene>
<comment type="caution">
    <text evidence="3">The sequence shown here is derived from an EMBL/GenBank/DDBJ whole genome shotgun (WGS) entry which is preliminary data.</text>
</comment>
<dbReference type="Pfam" id="PF00498">
    <property type="entry name" value="FHA"/>
    <property type="match status" value="1"/>
</dbReference>
<dbReference type="SMART" id="SM00240">
    <property type="entry name" value="FHA"/>
    <property type="match status" value="1"/>
</dbReference>
<evidence type="ECO:0000256" key="1">
    <source>
        <dbReference type="ARBA" id="ARBA00022553"/>
    </source>
</evidence>
<dbReference type="InterPro" id="IPR042287">
    <property type="entry name" value="FhaA_N_sf"/>
</dbReference>
<keyword evidence="4" id="KW-1185">Reference proteome</keyword>
<dbReference type="InterPro" id="IPR022128">
    <property type="entry name" value="FhaA_N"/>
</dbReference>
<reference evidence="3 4" key="1">
    <citation type="submission" date="2019-06" db="EMBL/GenBank/DDBJ databases">
        <title>Sequencing the genomes of 1000 actinobacteria strains.</title>
        <authorList>
            <person name="Klenk H.-P."/>
        </authorList>
    </citation>
    <scope>NUCLEOTIDE SEQUENCE [LARGE SCALE GENOMIC DNA]</scope>
    <source>
        <strain evidence="3 4">DSM 8251</strain>
    </source>
</reference>
<organism evidence="3 4">
    <name type="scientific">Propioniferax innocua</name>
    <dbReference type="NCBI Taxonomy" id="1753"/>
    <lineage>
        <taxon>Bacteria</taxon>
        <taxon>Bacillati</taxon>
        <taxon>Actinomycetota</taxon>
        <taxon>Actinomycetes</taxon>
        <taxon>Propionibacteriales</taxon>
        <taxon>Propionibacteriaceae</taxon>
        <taxon>Propioniferax</taxon>
    </lineage>
</organism>
<keyword evidence="1" id="KW-0597">Phosphoprotein</keyword>
<dbReference type="RefSeq" id="WP_142093161.1">
    <property type="nucleotide sequence ID" value="NZ_BAAAMD010000002.1"/>
</dbReference>
<dbReference type="Gene3D" id="3.30.2320.60">
    <property type="entry name" value="FhaA, phosphopeptide-binding domain (DUF3662)"/>
    <property type="match status" value="1"/>
</dbReference>
<dbReference type="Gene3D" id="2.60.200.20">
    <property type="match status" value="1"/>
</dbReference>
<dbReference type="Proteomes" id="UP000316196">
    <property type="component" value="Unassembled WGS sequence"/>
</dbReference>
<dbReference type="PROSITE" id="PS50006">
    <property type="entry name" value="FHA_DOMAIN"/>
    <property type="match status" value="1"/>
</dbReference>
<dbReference type="InterPro" id="IPR008984">
    <property type="entry name" value="SMAD_FHA_dom_sf"/>
</dbReference>
<dbReference type="SUPFAM" id="SSF49879">
    <property type="entry name" value="SMAD/FHA domain"/>
    <property type="match status" value="1"/>
</dbReference>
<evidence type="ECO:0000259" key="2">
    <source>
        <dbReference type="PROSITE" id="PS50006"/>
    </source>
</evidence>
<dbReference type="AlphaFoldDB" id="A0A542ZT55"/>